<evidence type="ECO:0000256" key="2">
    <source>
        <dbReference type="ARBA" id="ARBA00010101"/>
    </source>
</evidence>
<comment type="similarity">
    <text evidence="2">Belongs to the cytidylyltransferase family.</text>
</comment>
<comment type="caution">
    <text evidence="13">The sequence shown here is derived from an EMBL/GenBank/DDBJ whole genome shotgun (WGS) entry which is preliminary data.</text>
</comment>
<dbReference type="Gene3D" id="3.40.50.620">
    <property type="entry name" value="HUPs"/>
    <property type="match status" value="2"/>
</dbReference>
<evidence type="ECO:0000256" key="7">
    <source>
        <dbReference type="ARBA" id="ARBA00023209"/>
    </source>
</evidence>
<evidence type="ECO:0000256" key="5">
    <source>
        <dbReference type="ARBA" id="ARBA00022695"/>
    </source>
</evidence>
<dbReference type="Proteomes" id="UP001189429">
    <property type="component" value="Unassembled WGS sequence"/>
</dbReference>
<comment type="pathway">
    <text evidence="1">Lipid metabolism.</text>
</comment>
<keyword evidence="4" id="KW-0808">Transferase</keyword>
<evidence type="ECO:0000256" key="11">
    <source>
        <dbReference type="ARBA" id="ARBA00031473"/>
    </source>
</evidence>
<dbReference type="EMBL" id="CAUYUJ010018638">
    <property type="protein sequence ID" value="CAK0885200.1"/>
    <property type="molecule type" value="Genomic_DNA"/>
</dbReference>
<dbReference type="Pfam" id="PF01467">
    <property type="entry name" value="CTP_transf_like"/>
    <property type="match status" value="1"/>
</dbReference>
<evidence type="ECO:0000256" key="6">
    <source>
        <dbReference type="ARBA" id="ARBA00023098"/>
    </source>
</evidence>
<dbReference type="InterPro" id="IPR004821">
    <property type="entry name" value="Cyt_trans-like"/>
</dbReference>
<proteinExistence type="inferred from homology"/>
<comment type="pathway">
    <text evidence="9">Phospholipid metabolism; phosphatidylethanolamine biosynthesis; phosphatidylethanolamine from ethanolamine: step 2/3.</text>
</comment>
<evidence type="ECO:0000256" key="3">
    <source>
        <dbReference type="ARBA" id="ARBA00022516"/>
    </source>
</evidence>
<organism evidence="13 14">
    <name type="scientific">Prorocentrum cordatum</name>
    <dbReference type="NCBI Taxonomy" id="2364126"/>
    <lineage>
        <taxon>Eukaryota</taxon>
        <taxon>Sar</taxon>
        <taxon>Alveolata</taxon>
        <taxon>Dinophyceae</taxon>
        <taxon>Prorocentrales</taxon>
        <taxon>Prorocentraceae</taxon>
        <taxon>Prorocentrum</taxon>
    </lineage>
</organism>
<accession>A0ABN9WJ79</accession>
<dbReference type="PANTHER" id="PTHR45780">
    <property type="entry name" value="ETHANOLAMINE-PHOSPHATE CYTIDYLYLTRANSFERASE"/>
    <property type="match status" value="1"/>
</dbReference>
<sequence>MDIAVFTDLSVHMNLPLLTVCRNVYCDGIYDLCHIGHKNLFREALKLGNRLFVGVVGDTDANAYKRPPVMSAAEREAEEVDQLILTDFFRDDFIPKNAFPDEFVRMELSGQITTRANPSAVGNCKCVTKVIPNAPCFGLTEEFIRQHRIHRVAFGQEYLERFPNPDDDPYYKVPRKMGIAIPMPRTEGFSTSELIARIQSRGKDVKKSPT</sequence>
<evidence type="ECO:0000256" key="9">
    <source>
        <dbReference type="ARBA" id="ARBA00024191"/>
    </source>
</evidence>
<dbReference type="EC" id="2.7.7.14" evidence="10"/>
<keyword evidence="6" id="KW-0443">Lipid metabolism</keyword>
<protein>
    <recommendedName>
        <fullName evidence="10">ethanolamine-phosphate cytidylyltransferase</fullName>
        <ecNumber evidence="10">2.7.7.14</ecNumber>
    </recommendedName>
    <alternativeName>
        <fullName evidence="11">CTP:phosphoethanolamine cytidylyltransferase</fullName>
    </alternativeName>
</protein>
<dbReference type="InterPro" id="IPR014729">
    <property type="entry name" value="Rossmann-like_a/b/a_fold"/>
</dbReference>
<dbReference type="SUPFAM" id="SSF52374">
    <property type="entry name" value="Nucleotidylyl transferase"/>
    <property type="match status" value="1"/>
</dbReference>
<keyword evidence="14" id="KW-1185">Reference proteome</keyword>
<name>A0ABN9WJ79_9DINO</name>
<evidence type="ECO:0000313" key="13">
    <source>
        <dbReference type="EMBL" id="CAK0885200.1"/>
    </source>
</evidence>
<keyword evidence="7" id="KW-0594">Phospholipid biosynthesis</keyword>
<reference evidence="13" key="1">
    <citation type="submission" date="2023-10" db="EMBL/GenBank/DDBJ databases">
        <authorList>
            <person name="Chen Y."/>
            <person name="Shah S."/>
            <person name="Dougan E. K."/>
            <person name="Thang M."/>
            <person name="Chan C."/>
        </authorList>
    </citation>
    <scope>NUCLEOTIDE SEQUENCE [LARGE SCALE GENOMIC DNA]</scope>
</reference>
<feature type="domain" description="Cytidyltransferase-like" evidence="12">
    <location>
        <begin position="25"/>
        <end position="75"/>
    </location>
</feature>
<evidence type="ECO:0000256" key="1">
    <source>
        <dbReference type="ARBA" id="ARBA00005189"/>
    </source>
</evidence>
<evidence type="ECO:0000256" key="8">
    <source>
        <dbReference type="ARBA" id="ARBA00023264"/>
    </source>
</evidence>
<keyword evidence="5" id="KW-0548">Nucleotidyltransferase</keyword>
<dbReference type="InterPro" id="IPR044608">
    <property type="entry name" value="Ect1/PCYT2"/>
</dbReference>
<dbReference type="NCBIfam" id="TIGR00125">
    <property type="entry name" value="cyt_tran_rel"/>
    <property type="match status" value="1"/>
</dbReference>
<keyword evidence="3" id="KW-0444">Lipid biosynthesis</keyword>
<evidence type="ECO:0000259" key="12">
    <source>
        <dbReference type="Pfam" id="PF01467"/>
    </source>
</evidence>
<evidence type="ECO:0000256" key="4">
    <source>
        <dbReference type="ARBA" id="ARBA00022679"/>
    </source>
</evidence>
<dbReference type="PANTHER" id="PTHR45780:SF2">
    <property type="entry name" value="ETHANOLAMINE-PHOSPHATE CYTIDYLYLTRANSFERASE"/>
    <property type="match status" value="1"/>
</dbReference>
<keyword evidence="8" id="KW-1208">Phospholipid metabolism</keyword>
<evidence type="ECO:0000313" key="14">
    <source>
        <dbReference type="Proteomes" id="UP001189429"/>
    </source>
</evidence>
<evidence type="ECO:0000256" key="10">
    <source>
        <dbReference type="ARBA" id="ARBA00024221"/>
    </source>
</evidence>
<gene>
    <name evidence="13" type="ORF">PCOR1329_LOCUS66879</name>
</gene>